<dbReference type="EMBL" id="UINC01144749">
    <property type="protein sequence ID" value="SVD34451.1"/>
    <property type="molecule type" value="Genomic_DNA"/>
</dbReference>
<sequence>VIREIQKIFKGELIYFADQKNFPYGVKSKPELENIIKDTINLLEEKFSPDFIIMASNTPTLLLRRDLSRISRKLAGIYPPLSDAVKISRTKNIAILGTRSVIQSESVTE</sequence>
<dbReference type="Gene3D" id="3.40.50.1860">
    <property type="match status" value="1"/>
</dbReference>
<gene>
    <name evidence="1" type="ORF">METZ01_LOCUS387305</name>
</gene>
<evidence type="ECO:0000313" key="1">
    <source>
        <dbReference type="EMBL" id="SVD34451.1"/>
    </source>
</evidence>
<name>A0A382UL95_9ZZZZ</name>
<protein>
    <submittedName>
        <fullName evidence="1">Uncharacterized protein</fullName>
    </submittedName>
</protein>
<dbReference type="GO" id="GO:0016855">
    <property type="term" value="F:racemase and epimerase activity, acting on amino acids and derivatives"/>
    <property type="evidence" value="ECO:0007669"/>
    <property type="project" value="InterPro"/>
</dbReference>
<reference evidence="1" key="1">
    <citation type="submission" date="2018-05" db="EMBL/GenBank/DDBJ databases">
        <authorList>
            <person name="Lanie J.A."/>
            <person name="Ng W.-L."/>
            <person name="Kazmierczak K.M."/>
            <person name="Andrzejewski T.M."/>
            <person name="Davidsen T.M."/>
            <person name="Wayne K.J."/>
            <person name="Tettelin H."/>
            <person name="Glass J.I."/>
            <person name="Rusch D."/>
            <person name="Podicherti R."/>
            <person name="Tsui H.-C.T."/>
            <person name="Winkler M.E."/>
        </authorList>
    </citation>
    <scope>NUCLEOTIDE SEQUENCE</scope>
</reference>
<organism evidence="1">
    <name type="scientific">marine metagenome</name>
    <dbReference type="NCBI Taxonomy" id="408172"/>
    <lineage>
        <taxon>unclassified sequences</taxon>
        <taxon>metagenomes</taxon>
        <taxon>ecological metagenomes</taxon>
    </lineage>
</organism>
<proteinExistence type="predicted"/>
<feature type="non-terminal residue" evidence="1">
    <location>
        <position position="109"/>
    </location>
</feature>
<feature type="non-terminal residue" evidence="1">
    <location>
        <position position="1"/>
    </location>
</feature>
<accession>A0A382UL95</accession>
<dbReference type="InterPro" id="IPR001920">
    <property type="entry name" value="Asp/Glu_race"/>
</dbReference>
<dbReference type="SUPFAM" id="SSF53681">
    <property type="entry name" value="Aspartate/glutamate racemase"/>
    <property type="match status" value="1"/>
</dbReference>
<dbReference type="AlphaFoldDB" id="A0A382UL95"/>